<keyword evidence="1" id="KW-0812">Transmembrane</keyword>
<dbReference type="Proteomes" id="UP000692954">
    <property type="component" value="Unassembled WGS sequence"/>
</dbReference>
<name>A0A8S1LW72_9CILI</name>
<dbReference type="AlphaFoldDB" id="A0A8S1LW72"/>
<comment type="caution">
    <text evidence="2">The sequence shown here is derived from an EMBL/GenBank/DDBJ whole genome shotgun (WGS) entry which is preliminary data.</text>
</comment>
<dbReference type="OrthoDB" id="302466at2759"/>
<evidence type="ECO:0000313" key="2">
    <source>
        <dbReference type="EMBL" id="CAD8070542.1"/>
    </source>
</evidence>
<dbReference type="EMBL" id="CAJJDN010000027">
    <property type="protein sequence ID" value="CAD8070542.1"/>
    <property type="molecule type" value="Genomic_DNA"/>
</dbReference>
<reference evidence="2" key="1">
    <citation type="submission" date="2021-01" db="EMBL/GenBank/DDBJ databases">
        <authorList>
            <consortium name="Genoscope - CEA"/>
            <person name="William W."/>
        </authorList>
    </citation>
    <scope>NUCLEOTIDE SEQUENCE</scope>
</reference>
<feature type="transmembrane region" description="Helical" evidence="1">
    <location>
        <begin position="354"/>
        <end position="375"/>
    </location>
</feature>
<evidence type="ECO:0000313" key="3">
    <source>
        <dbReference type="Proteomes" id="UP000692954"/>
    </source>
</evidence>
<protein>
    <recommendedName>
        <fullName evidence="4">Transmembrane protein</fullName>
    </recommendedName>
</protein>
<sequence>MIIEKFRNPYNTYTQIKDSPKLLFKISFYSFALLLLSQLPPFACACLIISYLTGKKFFEIYFHKHLKQGIIDMFPQGLKDALMKRSIFDLLCDIWFMPKFSLYIRAFLKPFIANIDPENAEQALDGLPYEDRQIITKKGIINTLPMLLQTTVDTTQQQINESEVALTPHTPSKIKQKKNRFDRKQYNRTKSKRVFKEDKIVSTFKMPWTIVKTYEEDRASIMSSQSDLDFSNKQNLSIVEEIKPLPSYQENIGFKNIELVLKPQTSQEQIKWDNLDNFYNQVKDTVPGNHKRPLEMILKITNLINNLVHFEKRSKQILAINNNALIKTFIISAVALAFQSYISTRTRRLMMQTIMIICYLGSAGIATGTLGLFLVKIVNKNKKKRN</sequence>
<organism evidence="2 3">
    <name type="scientific">Paramecium sonneborni</name>
    <dbReference type="NCBI Taxonomy" id="65129"/>
    <lineage>
        <taxon>Eukaryota</taxon>
        <taxon>Sar</taxon>
        <taxon>Alveolata</taxon>
        <taxon>Ciliophora</taxon>
        <taxon>Intramacronucleata</taxon>
        <taxon>Oligohymenophorea</taxon>
        <taxon>Peniculida</taxon>
        <taxon>Parameciidae</taxon>
        <taxon>Paramecium</taxon>
    </lineage>
</organism>
<gene>
    <name evidence="2" type="ORF">PSON_ATCC_30995.1.T0270047</name>
</gene>
<accession>A0A8S1LW72</accession>
<keyword evidence="1" id="KW-0472">Membrane</keyword>
<proteinExistence type="predicted"/>
<keyword evidence="1" id="KW-1133">Transmembrane helix</keyword>
<feature type="transmembrane region" description="Helical" evidence="1">
    <location>
        <begin position="28"/>
        <end position="52"/>
    </location>
</feature>
<evidence type="ECO:0008006" key="4">
    <source>
        <dbReference type="Google" id="ProtNLM"/>
    </source>
</evidence>
<keyword evidence="3" id="KW-1185">Reference proteome</keyword>
<evidence type="ECO:0000256" key="1">
    <source>
        <dbReference type="SAM" id="Phobius"/>
    </source>
</evidence>